<evidence type="ECO:0000313" key="2">
    <source>
        <dbReference type="Proteomes" id="UP000887159"/>
    </source>
</evidence>
<dbReference type="Proteomes" id="UP000887159">
    <property type="component" value="Unassembled WGS sequence"/>
</dbReference>
<keyword evidence="2" id="KW-1185">Reference proteome</keyword>
<protein>
    <submittedName>
        <fullName evidence="1">Uncharacterized protein</fullName>
    </submittedName>
</protein>
<sequence length="81" mass="8835">MRNNPQSLKGRMVVYRASTPQVWGSINGLGKVDSAFHPRYIGSINEYQACFGSSVHAPQRPMVTCIMMGTVVPGPHGMLCL</sequence>
<dbReference type="AlphaFoldDB" id="A0A8X6VZR8"/>
<proteinExistence type="predicted"/>
<accession>A0A8X6VZR8</accession>
<name>A0A8X6VZR8_TRICX</name>
<reference evidence="1" key="1">
    <citation type="submission" date="2020-08" db="EMBL/GenBank/DDBJ databases">
        <title>Multicomponent nature underlies the extraordinary mechanical properties of spider dragline silk.</title>
        <authorList>
            <person name="Kono N."/>
            <person name="Nakamura H."/>
            <person name="Mori M."/>
            <person name="Yoshida Y."/>
            <person name="Ohtoshi R."/>
            <person name="Malay A.D."/>
            <person name="Moran D.A.P."/>
            <person name="Tomita M."/>
            <person name="Numata K."/>
            <person name="Arakawa K."/>
        </authorList>
    </citation>
    <scope>NUCLEOTIDE SEQUENCE</scope>
</reference>
<evidence type="ECO:0000313" key="1">
    <source>
        <dbReference type="EMBL" id="GFY25535.1"/>
    </source>
</evidence>
<comment type="caution">
    <text evidence="1">The sequence shown here is derived from an EMBL/GenBank/DDBJ whole genome shotgun (WGS) entry which is preliminary data.</text>
</comment>
<gene>
    <name evidence="1" type="ORF">TNCV_2486551</name>
</gene>
<dbReference type="EMBL" id="BMAU01021371">
    <property type="protein sequence ID" value="GFY25535.1"/>
    <property type="molecule type" value="Genomic_DNA"/>
</dbReference>
<organism evidence="1 2">
    <name type="scientific">Trichonephila clavipes</name>
    <name type="common">Golden silk orbweaver</name>
    <name type="synonym">Nephila clavipes</name>
    <dbReference type="NCBI Taxonomy" id="2585209"/>
    <lineage>
        <taxon>Eukaryota</taxon>
        <taxon>Metazoa</taxon>
        <taxon>Ecdysozoa</taxon>
        <taxon>Arthropoda</taxon>
        <taxon>Chelicerata</taxon>
        <taxon>Arachnida</taxon>
        <taxon>Araneae</taxon>
        <taxon>Araneomorphae</taxon>
        <taxon>Entelegynae</taxon>
        <taxon>Araneoidea</taxon>
        <taxon>Nephilidae</taxon>
        <taxon>Trichonephila</taxon>
    </lineage>
</organism>